<dbReference type="EMBL" id="AAHQUH010000010">
    <property type="protein sequence ID" value="EBZ3333076.1"/>
    <property type="molecule type" value="Genomic_DNA"/>
</dbReference>
<evidence type="ECO:0000313" key="11">
    <source>
        <dbReference type="EMBL" id="BCI09978.1"/>
    </source>
</evidence>
<dbReference type="EMBL" id="AAKNGF010000006">
    <property type="protein sequence ID" value="ECT5891850.1"/>
    <property type="molecule type" value="Genomic_DNA"/>
</dbReference>
<evidence type="ECO:0000313" key="22">
    <source>
        <dbReference type="EMBL" id="ECB8639546.1"/>
    </source>
</evidence>
<feature type="transmembrane region" description="Helical" evidence="1">
    <location>
        <begin position="115"/>
        <end position="134"/>
    </location>
</feature>
<reference evidence="14" key="20">
    <citation type="submission" date="2020-07" db="EMBL/GenBank/DDBJ databases">
        <title>complete genome sequences of Salmonella enterica subsp. enterica serovar 4,[5],12:i:- str. L-4578.</title>
        <authorList>
            <person name="Sekizuka T."/>
            <person name="Arai N."/>
            <person name="Akiba M."/>
            <person name="Kuroda M."/>
        </authorList>
    </citation>
    <scope>NUCLEOTIDE SEQUENCE</scope>
    <source>
        <strain evidence="14">L-4578</strain>
    </source>
</reference>
<reference evidence="32" key="7">
    <citation type="submission" date="2019-05" db="EMBL/GenBank/DDBJ databases">
        <title>Complete genome sequence of multidrug-resistant Salmonella enterica serovar I 4,[5],12:i:- 2015 U.S. pork outbreak isolate.</title>
        <authorList>
            <person name="Bearson B.L."/>
            <person name="Trachsel J.M."/>
            <person name="Holman D.B."/>
            <person name="Brunelle B.W."/>
            <person name="Simmons M."/>
            <person name="Wasilenko J."/>
            <person name="Tillman G."/>
            <person name="Johnston J."/>
            <person name="Bearson S.M.D."/>
        </authorList>
    </citation>
    <scope>NUCLEOTIDE SEQUENCE [LARGE SCALE GENOMIC DNA]</scope>
    <source>
        <strain>FSIS1503788</strain>
        <strain evidence="32">USDA15WA-1</strain>
    </source>
</reference>
<reference evidence="23" key="8">
    <citation type="submission" date="2019-07" db="EMBL/GenBank/DDBJ databases">
        <authorList>
            <consortium name="GenomeTrakr network: Whole genome sequencing for foodborne pathogen traceback"/>
        </authorList>
    </citation>
    <scope>NUCLEOTIDE SEQUENCE</scope>
    <source>
        <strain evidence="23">FDA00010558</strain>
        <strain evidence="25">FSIS11813926</strain>
        <strain evidence="22">FSIS11918698</strain>
        <strain evidence="30">FSIS31800738</strain>
    </source>
</reference>
<dbReference type="EMBL" id="AP023304">
    <property type="protein sequence ID" value="BCI14709.1"/>
    <property type="molecule type" value="Genomic_DNA"/>
</dbReference>
<evidence type="ECO:0000313" key="9">
    <source>
        <dbReference type="EMBL" id="BCI00588.1"/>
    </source>
</evidence>
<dbReference type="EMBL" id="MN730125">
    <property type="protein sequence ID" value="QJD38502.1"/>
    <property type="molecule type" value="Genomic_DNA"/>
</dbReference>
<evidence type="ECO:0000313" key="8">
    <source>
        <dbReference type="EMBL" id="BCH95916.1"/>
    </source>
</evidence>
<reference evidence="28" key="2">
    <citation type="submission" date="2018-05" db="EMBL/GenBank/DDBJ databases">
        <authorList>
            <consortium name="NARMS: The National Antimicrobial Resistance Monitoring System"/>
        </authorList>
    </citation>
    <scope>NUCLEOTIDE SEQUENCE</scope>
    <source>
        <strain evidence="26">CVM N57166F</strain>
        <strain evidence="28">FSIS11810008</strain>
        <strain evidence="24">FSIS11811401</strain>
        <strain evidence="27">FSIS11813683</strain>
        <strain evidence="20">FSIS11814444</strain>
        <strain evidence="21">FSIS11918031</strain>
    </source>
</reference>
<dbReference type="EMBL" id="AAKPWL010000002">
    <property type="protein sequence ID" value="ECU4153811.1"/>
    <property type="molecule type" value="Genomic_DNA"/>
</dbReference>
<evidence type="ECO:0000313" key="29">
    <source>
        <dbReference type="EMBL" id="ECV4060537.1"/>
    </source>
</evidence>
<dbReference type="EMBL" id="MN730127">
    <property type="protein sequence ID" value="QJD38646.1"/>
    <property type="molecule type" value="Genomic_DNA"/>
</dbReference>
<evidence type="ECO:0000313" key="32">
    <source>
        <dbReference type="EMBL" id="QDK53808.1"/>
    </source>
</evidence>
<evidence type="ECO:0000313" key="17">
    <source>
        <dbReference type="EMBL" id="BCI38527.1"/>
    </source>
</evidence>
<dbReference type="EMBL" id="AP023300">
    <property type="protein sequence ID" value="BCI05177.1"/>
    <property type="molecule type" value="Genomic_DNA"/>
</dbReference>
<reference evidence="9" key="15">
    <citation type="submission" date="2020-07" db="EMBL/GenBank/DDBJ databases">
        <title>complete genome sequences of Salmonella enterica subsp. enterica serovar 4,[5],12:i:- str. L-4334.</title>
        <authorList>
            <person name="Sekizuka T."/>
            <person name="Arai N."/>
            <person name="Akiba M."/>
            <person name="Kuroda M."/>
        </authorList>
    </citation>
    <scope>NUCLEOTIDE SEQUENCE</scope>
    <source>
        <strain evidence="9">L-4334</strain>
    </source>
</reference>
<reference evidence="19" key="25">
    <citation type="submission" date="2020-07" db="EMBL/GenBank/DDBJ databases">
        <title>complete genome sequences of Salmonella enterica subsp. enterica serovar 4,[5],12:i:- str. L-4741.</title>
        <authorList>
            <person name="Sekizuka T."/>
            <person name="Arai N."/>
            <person name="Akiba M."/>
            <person name="Kuroda M."/>
        </authorList>
    </citation>
    <scope>NUCLEOTIDE SEQUENCE</scope>
    <source>
        <strain evidence="19">L-4741</strain>
    </source>
</reference>
<dbReference type="EMBL" id="AP023288">
    <property type="protein sequence ID" value="BCH72728.1"/>
    <property type="molecule type" value="Genomic_DNA"/>
</dbReference>
<dbReference type="EMBL" id="AP023289">
    <property type="protein sequence ID" value="BCH73975.1"/>
    <property type="molecule type" value="Genomic_DNA"/>
</dbReference>
<proteinExistence type="predicted"/>
<dbReference type="AlphaFoldDB" id="A0A315GTT0"/>
<dbReference type="EMBL" id="AAKTIG010000006">
    <property type="protein sequence ID" value="ECV4060537.1"/>
    <property type="molecule type" value="Genomic_DNA"/>
</dbReference>
<evidence type="ECO:0000313" key="27">
    <source>
        <dbReference type="EMBL" id="ECU4153811.1"/>
    </source>
</evidence>
<reference evidence="5" key="11">
    <citation type="submission" date="2020-07" db="EMBL/GenBank/DDBJ databases">
        <title>complete genome sequences of Salmonella enterica subsp. enterica serovar 4,[5],12:i:- str. L-3837.</title>
        <authorList>
            <person name="Sekizuka T."/>
            <person name="Arai N."/>
            <person name="Akiba M."/>
            <person name="Kuroda M."/>
        </authorList>
    </citation>
    <scope>NUCLEOTIDE SEQUENCE</scope>
    <source>
        <strain evidence="5">L-3837</strain>
    </source>
</reference>
<dbReference type="EMBL" id="AAHYWY010000008">
    <property type="protein sequence ID" value="ECB8639546.1"/>
    <property type="molecule type" value="Genomic_DNA"/>
</dbReference>
<keyword evidence="1" id="KW-0472">Membrane</keyword>
<evidence type="ECO:0000313" key="30">
    <source>
        <dbReference type="EMBL" id="ECV5283144.1"/>
    </source>
</evidence>
<dbReference type="EMBL" id="AP023303">
    <property type="protein sequence ID" value="BCI09978.1"/>
    <property type="molecule type" value="Genomic_DNA"/>
</dbReference>
<dbReference type="EMBL" id="AP023306">
    <property type="protein sequence ID" value="BCI19431.1"/>
    <property type="molecule type" value="Genomic_DNA"/>
</dbReference>
<dbReference type="Proteomes" id="UP000839537">
    <property type="component" value="Chromosome"/>
</dbReference>
<dbReference type="EMBL" id="CP040686">
    <property type="protein sequence ID" value="QDK53808.1"/>
    <property type="molecule type" value="Genomic_DNA"/>
</dbReference>
<dbReference type="EMBL" id="AP023309">
    <property type="protein sequence ID" value="BCI24137.1"/>
    <property type="molecule type" value="Genomic_DNA"/>
</dbReference>
<evidence type="ECO:0000313" key="2">
    <source>
        <dbReference type="EMBL" id="BBH76061.1"/>
    </source>
</evidence>
<dbReference type="EMBL" id="AP023311">
    <property type="protein sequence ID" value="BCI28980.1"/>
    <property type="molecule type" value="Genomic_DNA"/>
</dbReference>
<reference evidence="7" key="13">
    <citation type="submission" date="2020-07" db="EMBL/GenBank/DDBJ databases">
        <title>complete genome sequences of Salmonella enterica subsp. enterica serovar 4,[5],12:i:- str. L-4233.</title>
        <authorList>
            <person name="Sekizuka T."/>
            <person name="Arai N."/>
            <person name="Akiba M."/>
            <person name="Kuroda M."/>
        </authorList>
    </citation>
    <scope>NUCLEOTIDE SEQUENCE</scope>
    <source>
        <strain evidence="7">L-4233</strain>
    </source>
</reference>
<dbReference type="EMBL" id="AP019374">
    <property type="protein sequence ID" value="BBH76061.1"/>
    <property type="molecule type" value="Genomic_DNA"/>
</dbReference>
<protein>
    <submittedName>
        <fullName evidence="23">Uncharacterized protein</fullName>
    </submittedName>
</protein>
<evidence type="ECO:0000313" key="24">
    <source>
        <dbReference type="EMBL" id="ECT1738549.1"/>
    </source>
</evidence>
<dbReference type="EMBL" id="AAKMPW010000004">
    <property type="protein sequence ID" value="ECT3927870.1"/>
    <property type="molecule type" value="Genomic_DNA"/>
</dbReference>
<evidence type="ECO:0000313" key="12">
    <source>
        <dbReference type="EMBL" id="BCI14709.1"/>
    </source>
</evidence>
<reference evidence="12" key="18">
    <citation type="submission" date="2020-07" db="EMBL/GenBank/DDBJ databases">
        <title>complete genome sequences of Salmonella enterica subsp. enterica serovar 4,[5],12:i:- str. L-4551.</title>
        <authorList>
            <person name="Sekizuka T."/>
            <person name="Arai N."/>
            <person name="Akiba M."/>
            <person name="Kuroda M."/>
        </authorList>
    </citation>
    <scope>NUCLEOTIDE SEQUENCE</scope>
    <source>
        <strain evidence="12">L-4551</strain>
    </source>
</reference>
<dbReference type="EMBL" id="AAKLXY010000006">
    <property type="protein sequence ID" value="ECT1738549.1"/>
    <property type="molecule type" value="Genomic_DNA"/>
</dbReference>
<reference evidence="29" key="4">
    <citation type="submission" date="2018-07" db="EMBL/GenBank/DDBJ databases">
        <authorList>
            <consortium name="PulseNet: The National Subtyping Network for Foodborne Disease Surveillance"/>
            <person name="Tarr C.L."/>
            <person name="Trees E."/>
            <person name="Katz L.S."/>
            <person name="Carleton-Romer H.A."/>
            <person name="Stroika S."/>
            <person name="Kucerova Z."/>
            <person name="Roache K.F."/>
            <person name="Sabol A.L."/>
            <person name="Besser J."/>
            <person name="Gerner-Smidt P."/>
        </authorList>
    </citation>
    <scope>NUCLEOTIDE SEQUENCE</scope>
    <source>
        <strain evidence="29">PNUSAS006086</strain>
    </source>
</reference>
<evidence type="ECO:0000313" key="4">
    <source>
        <dbReference type="EMBL" id="BCH72728.1"/>
    </source>
</evidence>
<evidence type="ECO:0000313" key="18">
    <source>
        <dbReference type="EMBL" id="BCI43459.1"/>
    </source>
</evidence>
<evidence type="ECO:0000313" key="13">
    <source>
        <dbReference type="EMBL" id="BCI19431.1"/>
    </source>
</evidence>
<dbReference type="EMBL" id="DAAUAS010000003">
    <property type="protein sequence ID" value="HAF0906990.1"/>
    <property type="molecule type" value="Genomic_DNA"/>
</dbReference>
<evidence type="ECO:0000313" key="7">
    <source>
        <dbReference type="EMBL" id="BCH91316.1"/>
    </source>
</evidence>
<reference evidence="11" key="17">
    <citation type="submission" date="2020-07" db="EMBL/GenBank/DDBJ databases">
        <title>complete genome sequences of Salmonella enterica subsp. enterica serovar 4,[5],12:i:- str. L-4526.</title>
        <authorList>
            <person name="Sekizuka T."/>
            <person name="Arai N."/>
            <person name="Akiba M."/>
            <person name="Kuroda M."/>
        </authorList>
    </citation>
    <scope>NUCLEOTIDE SEQUENCE</scope>
    <source>
        <strain evidence="11">L-4526</strain>
    </source>
</reference>
<evidence type="ECO:0000313" key="21">
    <source>
        <dbReference type="EMBL" id="ECB6373886.1"/>
    </source>
</evidence>
<dbReference type="EMBL" id="AP023294">
    <property type="protein sequence ID" value="BCH95916.1"/>
    <property type="molecule type" value="Genomic_DNA"/>
</dbReference>
<dbReference type="EMBL" id="AP023315">
    <property type="protein sequence ID" value="BCI38527.1"/>
    <property type="molecule type" value="Genomic_DNA"/>
</dbReference>
<reference evidence="2" key="5">
    <citation type="submission" date="2018-12" db="EMBL/GenBank/DDBJ databases">
        <title>complete genome sequence of Salmonella enterica subsp. enterica serovar Typhimurium str. L-3838.</title>
        <authorList>
            <person name="Sekizuka T."/>
            <person name="Arai N."/>
            <person name="Kuroda M."/>
            <person name="Akiba M."/>
        </authorList>
    </citation>
    <scope>NUCLEOTIDE SEQUENCE</scope>
    <source>
        <strain evidence="2">L-3838</strain>
    </source>
</reference>
<reference evidence="8" key="14">
    <citation type="submission" date="2020-07" db="EMBL/GenBank/DDBJ databases">
        <title>complete genome sequences of Salmonella enterica subsp. enterica serovar 4,[5],12:i:- str. L-4261.</title>
        <authorList>
            <person name="Sekizuka T."/>
            <person name="Arai N."/>
            <person name="Akiba M."/>
            <person name="Kuroda M."/>
        </authorList>
    </citation>
    <scope>NUCLEOTIDE SEQUENCE</scope>
    <source>
        <strain evidence="8">L-4261</strain>
    </source>
</reference>
<evidence type="ECO:0000313" key="26">
    <source>
        <dbReference type="EMBL" id="ECT5891850.1"/>
    </source>
</evidence>
<evidence type="ECO:0000313" key="16">
    <source>
        <dbReference type="EMBL" id="BCI33819.1"/>
    </source>
</evidence>
<dbReference type="EMBL" id="AP023292">
    <property type="protein sequence ID" value="BCH91316.1"/>
    <property type="molecule type" value="Genomic_DNA"/>
</dbReference>
<feature type="transmembrane region" description="Helical" evidence="1">
    <location>
        <begin position="12"/>
        <end position="35"/>
    </location>
</feature>
<dbReference type="EMBL" id="AAIUNF010000007">
    <property type="protein sequence ID" value="ECI2344903.1"/>
    <property type="molecule type" value="Genomic_DNA"/>
</dbReference>
<sequence>MTFSLLRTWCLILGRLFFVWPALLTGGVMLVMAFLSHQGGVASRLDYYTYEATRWRNAPEGSLMVRRCIDAATDNAVFPVAPLSGDEWHVMAARETDCPTVAEPFEQAAENDIRALHLLMKIVLVISVCLELFMTVRARRGRGHSGAVAHVRMAKGGVRIVREEDNE</sequence>
<reference evidence="31" key="3">
    <citation type="submission" date="2018-07" db="EMBL/GenBank/DDBJ databases">
        <authorList>
            <consortium name="NCBI Pathogen Detection Project"/>
        </authorList>
    </citation>
    <scope>NUCLEOTIDE SEQUENCE</scope>
    <source>
        <strain evidence="31">PNCS009991</strain>
    </source>
</reference>
<evidence type="ECO:0000313" key="23">
    <source>
        <dbReference type="EMBL" id="ECI2344903.1"/>
    </source>
</evidence>
<evidence type="ECO:0000313" key="34">
    <source>
        <dbReference type="EMBL" id="QJD38646.1"/>
    </source>
</evidence>
<reference evidence="17" key="23">
    <citation type="submission" date="2020-07" db="EMBL/GenBank/DDBJ databases">
        <title>complete genome sequences of Salmonella enterica subsp. enterica serovar 4,[5],12:i:- str. L-4614.</title>
        <authorList>
            <person name="Sekizuka T."/>
            <person name="Arai N."/>
            <person name="Akiba M."/>
            <person name="Kuroda M."/>
        </authorList>
    </citation>
    <scope>NUCLEOTIDE SEQUENCE</scope>
    <source>
        <strain evidence="17">L-4614</strain>
    </source>
</reference>
<reference evidence="6" key="12">
    <citation type="submission" date="2020-07" db="EMBL/GenBank/DDBJ databases">
        <title>complete genome sequences of Salmonella enterica subsp. enterica serovar 4,[5],12:i:- str. L-3844.</title>
        <authorList>
            <person name="Sekizuka T."/>
            <person name="Arai N."/>
            <person name="Akiba M."/>
            <person name="Kuroda M."/>
        </authorList>
    </citation>
    <scope>NUCLEOTIDE SEQUENCE</scope>
    <source>
        <strain evidence="6">L-3844</strain>
    </source>
</reference>
<reference evidence="4" key="10">
    <citation type="submission" date="2020-07" db="EMBL/GenBank/DDBJ databases">
        <title>complete genome sequences of Salmonella enterica subsp. enterica serovar 4,[5],12:i:- str. L-3835.</title>
        <authorList>
            <person name="Sekizuka T."/>
            <person name="Arai N."/>
            <person name="Akiba M."/>
            <person name="Kuroda M."/>
        </authorList>
    </citation>
    <scope>NUCLEOTIDE SEQUENCE</scope>
    <source>
        <strain evidence="4">L-3835</strain>
    </source>
</reference>
<keyword evidence="1" id="KW-1133">Transmembrane helix</keyword>
<accession>A0A315GTT0</accession>
<dbReference type="EMBL" id="AAKRXS010000002">
    <property type="protein sequence ID" value="ECV3823600.1"/>
    <property type="molecule type" value="Genomic_DNA"/>
</dbReference>
<dbReference type="EMBL" id="AAKSLK010000004">
    <property type="protein sequence ID" value="ECV5283144.1"/>
    <property type="molecule type" value="Genomic_DNA"/>
</dbReference>
<reference evidence="16" key="22">
    <citation type="submission" date="2020-07" db="EMBL/GenBank/DDBJ databases">
        <title>complete genome sequences of Salmonella enterica subsp. enterica serovar 4,[5],12:i:- str. L-4605.</title>
        <authorList>
            <person name="Sekizuka T."/>
            <person name="Arai N."/>
            <person name="Akiba M."/>
            <person name="Kuroda M."/>
        </authorList>
    </citation>
    <scope>NUCLEOTIDE SEQUENCE</scope>
    <source>
        <strain evidence="16">L-4605</strain>
    </source>
</reference>
<dbReference type="EMBL" id="AP023319">
    <property type="protein sequence ID" value="BCI48205.1"/>
    <property type="molecule type" value="Genomic_DNA"/>
</dbReference>
<evidence type="ECO:0000313" key="25">
    <source>
        <dbReference type="EMBL" id="ECT3927870.1"/>
    </source>
</evidence>
<dbReference type="EMBL" id="AP023313">
    <property type="protein sequence ID" value="BCI33819.1"/>
    <property type="molecule type" value="Genomic_DNA"/>
</dbReference>
<dbReference type="Proteomes" id="UP000839606">
    <property type="component" value="Unassembled WGS sequence"/>
</dbReference>
<keyword evidence="1" id="KW-0812">Transmembrane</keyword>
<dbReference type="EMBL" id="AP019375">
    <property type="protein sequence ID" value="BBH84103.1"/>
    <property type="molecule type" value="Genomic_DNA"/>
</dbReference>
<evidence type="ECO:0000313" key="19">
    <source>
        <dbReference type="EMBL" id="BCI48205.1"/>
    </source>
</evidence>
<evidence type="ECO:0000313" key="6">
    <source>
        <dbReference type="EMBL" id="BCH82066.1"/>
    </source>
</evidence>
<gene>
    <name evidence="26" type="ORF">A3Z30_13475</name>
    <name evidence="32" type="ORF">AOL22_23310</name>
    <name evidence="23" type="ORF">BG463_12180</name>
    <name evidence="33" type="ORF">BPCJIEPO_00025</name>
    <name evidence="29" type="ORF">BTP56_07595</name>
    <name evidence="27" type="ORF">D3F48_01560</name>
    <name evidence="25" type="ORF">D4T75_03795</name>
    <name evidence="20" type="ORF">D9Z15_10790</name>
    <name evidence="28" type="ORF">DLS03_03795</name>
    <name evidence="24" type="ORF">DVG67_05870</name>
    <name evidence="30" type="ORF">DVL97_06305</name>
    <name evidence="21" type="ORF">E0N08_04800</name>
    <name evidence="22" type="ORF">E2843_06120</name>
    <name evidence="35" type="ORF">EONLDHBB_00025</name>
    <name evidence="31" type="ORF">G9W49_000418</name>
    <name evidence="34" type="ORF">HJIGAHMK_00065</name>
    <name evidence="4" type="ORF">SEL3835_42330</name>
    <name evidence="5" type="ORF">SEL3837_07820</name>
    <name evidence="6" type="ORF">SEL3844_41820</name>
    <name evidence="7" type="ORF">SEL4233_41240</name>
    <name evidence="8" type="ORF">SEL4261_41260</name>
    <name evidence="9" type="ORF">SEL4334_41200</name>
    <name evidence="10" type="ORF">SEL4445_41240</name>
    <name evidence="11" type="ORF">SEL4526_41870</name>
    <name evidence="12" type="ORF">SEL4551_42060</name>
    <name evidence="13" type="ORF">SEL4567_41240</name>
    <name evidence="14" type="ORF">SEL4578_40910</name>
    <name evidence="15" type="ORF">SEL4596_41220</name>
    <name evidence="16" type="ORF">SEL4605_41160</name>
    <name evidence="17" type="ORF">SEL4614_41320</name>
    <name evidence="18" type="ORF">SEL4681_42100</name>
    <name evidence="19" type="ORF">SEL4741_41210</name>
    <name evidence="2" type="ORF">STL3838_07830</name>
    <name evidence="3" type="ORF">STL3841_41350</name>
</gene>
<evidence type="ECO:0000313" key="15">
    <source>
        <dbReference type="EMBL" id="BCI28980.1"/>
    </source>
</evidence>
<dbReference type="EMBL" id="AP023317">
    <property type="protein sequence ID" value="BCI43459.1"/>
    <property type="molecule type" value="Genomic_DNA"/>
</dbReference>
<reference evidence="18" key="24">
    <citation type="submission" date="2020-07" db="EMBL/GenBank/DDBJ databases">
        <title>complete genome sequences of Salmonella enterica subsp. enterica serovar 4,[5],12:i:- str. L-4681.</title>
        <authorList>
            <person name="Sekizuka T."/>
            <person name="Arai N."/>
            <person name="Akiba M."/>
            <person name="Kuroda M."/>
        </authorList>
    </citation>
    <scope>NUCLEOTIDE SEQUENCE</scope>
    <source>
        <strain evidence="18">L-4681</strain>
    </source>
</reference>
<reference evidence="31" key="1">
    <citation type="journal article" date="2018" name="Genome Biol.">
        <title>SKESA: strategic k-mer extension for scrupulous assemblies.</title>
        <authorList>
            <person name="Souvorov A."/>
            <person name="Agarwala R."/>
            <person name="Lipman D.J."/>
        </authorList>
    </citation>
    <scope>NUCLEOTIDE SEQUENCE</scope>
    <source>
        <strain evidence="31">PNCS009991</strain>
    </source>
</reference>
<evidence type="ECO:0000313" key="31">
    <source>
        <dbReference type="EMBL" id="HAF0906990.1"/>
    </source>
</evidence>
<reference evidence="13" key="19">
    <citation type="submission" date="2020-07" db="EMBL/GenBank/DDBJ databases">
        <title>complete genome sequences of Salmonella enterica subsp. enterica serovar 4,[5],12:i:- str. L-4567.</title>
        <authorList>
            <person name="Sekizuka T."/>
            <person name="Arai N."/>
            <person name="Akiba M."/>
            <person name="Kuroda M."/>
        </authorList>
    </citation>
    <scope>NUCLEOTIDE SEQUENCE</scope>
    <source>
        <strain evidence="13">L-4567</strain>
    </source>
</reference>
<evidence type="ECO:0000313" key="14">
    <source>
        <dbReference type="EMBL" id="BCI24137.1"/>
    </source>
</evidence>
<reference evidence="15" key="21">
    <citation type="submission" date="2020-07" db="EMBL/GenBank/DDBJ databases">
        <title>complete genome sequences of Salmonella enterica subsp. enterica serovar 4,[5],12:i:- str. L-4596.</title>
        <authorList>
            <person name="Sekizuka T."/>
            <person name="Arai N."/>
            <person name="Akiba M."/>
            <person name="Kuroda M."/>
        </authorList>
    </citation>
    <scope>NUCLEOTIDE SEQUENCE</scope>
    <source>
        <strain evidence="15">L-4596</strain>
    </source>
</reference>
<organism evidence="23">
    <name type="scientific">Salmonella enterica subsp. enterica serovar 4,[5],12:i:-</name>
    <dbReference type="NCBI Taxonomy" id="440524"/>
    <lineage>
        <taxon>Bacteria</taxon>
        <taxon>Pseudomonadati</taxon>
        <taxon>Pseudomonadota</taxon>
        <taxon>Gammaproteobacteria</taxon>
        <taxon>Enterobacterales</taxon>
        <taxon>Enterobacteriaceae</taxon>
        <taxon>Salmonella</taxon>
    </lineage>
</organism>
<reference evidence="3" key="6">
    <citation type="submission" date="2018-12" db="EMBL/GenBank/DDBJ databases">
        <title>complete genome sequence of Salmonella enterica subsp. enterica serovar Typhimurium str. L-3841.</title>
        <authorList>
            <person name="Sekizuka T."/>
            <person name="Arai N."/>
            <person name="Kuroda M."/>
            <person name="Akiba M."/>
        </authorList>
    </citation>
    <scope>NUCLEOTIDE SEQUENCE</scope>
    <source>
        <strain evidence="3">L-3841</strain>
    </source>
</reference>
<dbReference type="EMBL" id="AAHYFI010000004">
    <property type="protein sequence ID" value="ECB6373886.1"/>
    <property type="molecule type" value="Genomic_DNA"/>
</dbReference>
<evidence type="ECO:0000313" key="20">
    <source>
        <dbReference type="EMBL" id="EBZ3333076.1"/>
    </source>
</evidence>
<evidence type="ECO:0000313" key="10">
    <source>
        <dbReference type="EMBL" id="BCI05177.1"/>
    </source>
</evidence>
<name>A0A315GTT0_SALET</name>
<dbReference type="EMBL" id="AP023290">
    <property type="protein sequence ID" value="BCH82066.1"/>
    <property type="molecule type" value="Genomic_DNA"/>
</dbReference>
<dbReference type="RefSeq" id="WP_033567104.1">
    <property type="nucleotide sequence ID" value="NZ_AP023288.1"/>
</dbReference>
<reference evidence="10" key="16">
    <citation type="submission" date="2020-07" db="EMBL/GenBank/DDBJ databases">
        <title>complete genome sequences of Salmonella enterica subsp. enterica serovar 4,[5],12:i:- str. L-4445.</title>
        <authorList>
            <person name="Sekizuka T."/>
            <person name="Arai N."/>
            <person name="Akiba M."/>
            <person name="Kuroda M."/>
        </authorList>
    </citation>
    <scope>NUCLEOTIDE SEQUENCE</scope>
    <source>
        <strain evidence="10">L-4445</strain>
    </source>
</reference>
<evidence type="ECO:0000313" key="33">
    <source>
        <dbReference type="EMBL" id="QJD38502.1"/>
    </source>
</evidence>
<evidence type="ECO:0000313" key="3">
    <source>
        <dbReference type="EMBL" id="BBH84103.1"/>
    </source>
</evidence>
<dbReference type="EMBL" id="MN730128">
    <property type="protein sequence ID" value="QJD38734.1"/>
    <property type="molecule type" value="Genomic_DNA"/>
</dbReference>
<evidence type="ECO:0000313" key="5">
    <source>
        <dbReference type="EMBL" id="BCH73975.1"/>
    </source>
</evidence>
<evidence type="ECO:0000313" key="28">
    <source>
        <dbReference type="EMBL" id="ECV3823600.1"/>
    </source>
</evidence>
<evidence type="ECO:0000313" key="35">
    <source>
        <dbReference type="EMBL" id="QJD38734.1"/>
    </source>
</evidence>
<evidence type="ECO:0000256" key="1">
    <source>
        <dbReference type="SAM" id="Phobius"/>
    </source>
</evidence>
<dbReference type="EMBL" id="AP023299">
    <property type="protein sequence ID" value="BCI00588.1"/>
    <property type="molecule type" value="Genomic_DNA"/>
</dbReference>
<reference evidence="33" key="9">
    <citation type="journal article" date="2020" name="Environ. Microbiol.">
        <title>Tolerance to arsenic contaminant among multidrug-resistant and copper-tolerant Salmonella successful clones is associated with diverse ars operons and genetic contexts.</title>
        <authorList>
            <person name="Mourao J."/>
            <person name="Rebelo A."/>
            <person name="Ribeiro S."/>
            <person name="Peixe L."/>
            <person name="Novais C."/>
            <person name="Antunes P."/>
        </authorList>
    </citation>
    <scope>NUCLEOTIDE SEQUENCE</scope>
    <source>
        <strain evidence="33">961/07</strain>
        <strain evidence="34">SLK-340</strain>
        <strain evidence="35">SLK-521</strain>
    </source>
</reference>